<dbReference type="GO" id="GO:0006508">
    <property type="term" value="P:proteolysis"/>
    <property type="evidence" value="ECO:0007669"/>
    <property type="project" value="UniProtKB-KW"/>
</dbReference>
<dbReference type="SUPFAM" id="SSF55486">
    <property type="entry name" value="Metalloproteases ('zincins'), catalytic domain"/>
    <property type="match status" value="1"/>
</dbReference>
<evidence type="ECO:0000313" key="10">
    <source>
        <dbReference type="Proteomes" id="UP000000305"/>
    </source>
</evidence>
<dbReference type="CDD" id="cd04280">
    <property type="entry name" value="ZnMc_astacin_like"/>
    <property type="match status" value="1"/>
</dbReference>
<comment type="cofactor">
    <cofactor evidence="6 7">
        <name>Zn(2+)</name>
        <dbReference type="ChEBI" id="CHEBI:29105"/>
    </cofactor>
    <text evidence="6 7">Binds 1 zinc ion per subunit.</text>
</comment>
<dbReference type="eggNOG" id="KOG3714">
    <property type="taxonomic scope" value="Eukaryota"/>
</dbReference>
<accession>E9H7S7</accession>
<dbReference type="EC" id="3.4.24.-" evidence="7"/>
<dbReference type="PhylomeDB" id="E9H7S7"/>
<dbReference type="InterPro" id="IPR024079">
    <property type="entry name" value="MetalloPept_cat_dom_sf"/>
</dbReference>
<protein>
    <recommendedName>
        <fullName evidence="7">Metalloendopeptidase</fullName>
        <ecNumber evidence="7">3.4.24.-</ecNumber>
    </recommendedName>
</protein>
<dbReference type="PROSITE" id="PS51864">
    <property type="entry name" value="ASTACIN"/>
    <property type="match status" value="1"/>
</dbReference>
<feature type="binding site" evidence="6">
    <location>
        <position position="151"/>
    </location>
    <ligand>
        <name>Zn(2+)</name>
        <dbReference type="ChEBI" id="CHEBI:29105"/>
        <note>catalytic</note>
    </ligand>
</feature>
<keyword evidence="10" id="KW-1185">Reference proteome</keyword>
<dbReference type="EMBL" id="GL732601">
    <property type="protein sequence ID" value="EFX72249.1"/>
    <property type="molecule type" value="Genomic_DNA"/>
</dbReference>
<evidence type="ECO:0000256" key="1">
    <source>
        <dbReference type="ARBA" id="ARBA00022670"/>
    </source>
</evidence>
<dbReference type="OrthoDB" id="291007at2759"/>
<dbReference type="SMART" id="SM00235">
    <property type="entry name" value="ZnMc"/>
    <property type="match status" value="1"/>
</dbReference>
<dbReference type="PANTHER" id="PTHR10127">
    <property type="entry name" value="DISCOIDIN, CUB, EGF, LAMININ , AND ZINC METALLOPROTEASE DOMAIN CONTAINING"/>
    <property type="match status" value="1"/>
</dbReference>
<proteinExistence type="predicted"/>
<dbReference type="PRINTS" id="PR00480">
    <property type="entry name" value="ASTACIN"/>
</dbReference>
<keyword evidence="1 6" id="KW-0645">Protease</keyword>
<dbReference type="GO" id="GO:0004222">
    <property type="term" value="F:metalloendopeptidase activity"/>
    <property type="evidence" value="ECO:0000318"/>
    <property type="project" value="GO_Central"/>
</dbReference>
<reference evidence="9 10" key="1">
    <citation type="journal article" date="2011" name="Science">
        <title>The ecoresponsive genome of Daphnia pulex.</title>
        <authorList>
            <person name="Colbourne J.K."/>
            <person name="Pfrender M.E."/>
            <person name="Gilbert D."/>
            <person name="Thomas W.K."/>
            <person name="Tucker A."/>
            <person name="Oakley T.H."/>
            <person name="Tokishita S."/>
            <person name="Aerts A."/>
            <person name="Arnold G.J."/>
            <person name="Basu M.K."/>
            <person name="Bauer D.J."/>
            <person name="Caceres C.E."/>
            <person name="Carmel L."/>
            <person name="Casola C."/>
            <person name="Choi J.H."/>
            <person name="Detter J.C."/>
            <person name="Dong Q."/>
            <person name="Dusheyko S."/>
            <person name="Eads B.D."/>
            <person name="Frohlich T."/>
            <person name="Geiler-Samerotte K.A."/>
            <person name="Gerlach D."/>
            <person name="Hatcher P."/>
            <person name="Jogdeo S."/>
            <person name="Krijgsveld J."/>
            <person name="Kriventseva E.V."/>
            <person name="Kultz D."/>
            <person name="Laforsch C."/>
            <person name="Lindquist E."/>
            <person name="Lopez J."/>
            <person name="Manak J.R."/>
            <person name="Muller J."/>
            <person name="Pangilinan J."/>
            <person name="Patwardhan R.P."/>
            <person name="Pitluck S."/>
            <person name="Pritham E.J."/>
            <person name="Rechtsteiner A."/>
            <person name="Rho M."/>
            <person name="Rogozin I.B."/>
            <person name="Sakarya O."/>
            <person name="Salamov A."/>
            <person name="Schaack S."/>
            <person name="Shapiro H."/>
            <person name="Shiga Y."/>
            <person name="Skalitzky C."/>
            <person name="Smith Z."/>
            <person name="Souvorov A."/>
            <person name="Sung W."/>
            <person name="Tang Z."/>
            <person name="Tsuchiya D."/>
            <person name="Tu H."/>
            <person name="Vos H."/>
            <person name="Wang M."/>
            <person name="Wolf Y.I."/>
            <person name="Yamagata H."/>
            <person name="Yamada T."/>
            <person name="Ye Y."/>
            <person name="Shaw J.R."/>
            <person name="Andrews J."/>
            <person name="Crease T.J."/>
            <person name="Tang H."/>
            <person name="Lucas S.M."/>
            <person name="Robertson H.M."/>
            <person name="Bork P."/>
            <person name="Koonin E.V."/>
            <person name="Zdobnov E.M."/>
            <person name="Grigoriev I.V."/>
            <person name="Lynch M."/>
            <person name="Boore J.L."/>
        </authorList>
    </citation>
    <scope>NUCLEOTIDE SEQUENCE [LARGE SCALE GENOMIC DNA]</scope>
</reference>
<dbReference type="FunFam" id="3.40.390.10:FF:000154">
    <property type="entry name" value="Metalloendopeptidase"/>
    <property type="match status" value="1"/>
</dbReference>
<organism evidence="9 10">
    <name type="scientific">Daphnia pulex</name>
    <name type="common">Water flea</name>
    <dbReference type="NCBI Taxonomy" id="6669"/>
    <lineage>
        <taxon>Eukaryota</taxon>
        <taxon>Metazoa</taxon>
        <taxon>Ecdysozoa</taxon>
        <taxon>Arthropoda</taxon>
        <taxon>Crustacea</taxon>
        <taxon>Branchiopoda</taxon>
        <taxon>Diplostraca</taxon>
        <taxon>Cladocera</taxon>
        <taxon>Anomopoda</taxon>
        <taxon>Daphniidae</taxon>
        <taxon>Daphnia</taxon>
    </lineage>
</organism>
<dbReference type="AlphaFoldDB" id="E9H7S7"/>
<dbReference type="FunCoup" id="E9H7S7">
    <property type="interactions" value="1"/>
</dbReference>
<evidence type="ECO:0000256" key="3">
    <source>
        <dbReference type="ARBA" id="ARBA00022801"/>
    </source>
</evidence>
<evidence type="ECO:0000256" key="6">
    <source>
        <dbReference type="PROSITE-ProRule" id="PRU01211"/>
    </source>
</evidence>
<keyword evidence="5 6" id="KW-0482">Metalloprotease</keyword>
<dbReference type="Pfam" id="PF01400">
    <property type="entry name" value="Astacin"/>
    <property type="match status" value="1"/>
</dbReference>
<comment type="caution">
    <text evidence="6">Lacks conserved residue(s) required for the propagation of feature annotation.</text>
</comment>
<dbReference type="HOGENOM" id="CLU_017286_2_3_1"/>
<dbReference type="GO" id="GO:0008270">
    <property type="term" value="F:zinc ion binding"/>
    <property type="evidence" value="ECO:0007669"/>
    <property type="project" value="UniProtKB-UniRule"/>
</dbReference>
<evidence type="ECO:0000259" key="8">
    <source>
        <dbReference type="PROSITE" id="PS51864"/>
    </source>
</evidence>
<dbReference type="KEGG" id="dpx:DAPPUDRAFT_254737"/>
<gene>
    <name evidence="9" type="ORF">DAPPUDRAFT_254737</name>
</gene>
<feature type="active site" evidence="6">
    <location>
        <position position="148"/>
    </location>
</feature>
<keyword evidence="7" id="KW-0732">Signal</keyword>
<dbReference type="GO" id="GO:0005615">
    <property type="term" value="C:extracellular space"/>
    <property type="evidence" value="ECO:0000318"/>
    <property type="project" value="GO_Central"/>
</dbReference>
<dbReference type="Proteomes" id="UP000000305">
    <property type="component" value="Unassembled WGS sequence"/>
</dbReference>
<dbReference type="OMA" id="NEWINIY"/>
<dbReference type="Gene3D" id="3.40.390.10">
    <property type="entry name" value="Collagenase (Catalytic Domain)"/>
    <property type="match status" value="1"/>
</dbReference>
<evidence type="ECO:0000256" key="4">
    <source>
        <dbReference type="ARBA" id="ARBA00022833"/>
    </source>
</evidence>
<feature type="chain" id="PRO_5005128590" description="Metalloendopeptidase" evidence="7">
    <location>
        <begin position="20"/>
        <end position="254"/>
    </location>
</feature>
<evidence type="ECO:0000256" key="7">
    <source>
        <dbReference type="RuleBase" id="RU361183"/>
    </source>
</evidence>
<keyword evidence="2 6" id="KW-0479">Metal-binding</keyword>
<evidence type="ECO:0000313" key="9">
    <source>
        <dbReference type="EMBL" id="EFX72249.1"/>
    </source>
</evidence>
<dbReference type="InterPro" id="IPR006026">
    <property type="entry name" value="Peptidase_Metallo"/>
</dbReference>
<dbReference type="InterPro" id="IPR001506">
    <property type="entry name" value="Peptidase_M12A"/>
</dbReference>
<evidence type="ECO:0000256" key="5">
    <source>
        <dbReference type="ARBA" id="ARBA00023049"/>
    </source>
</evidence>
<keyword evidence="3 6" id="KW-0378">Hydrolase</keyword>
<dbReference type="InterPro" id="IPR034035">
    <property type="entry name" value="Astacin-like_dom"/>
</dbReference>
<name>E9H7S7_DAPPU</name>
<keyword evidence="4 6" id="KW-0862">Zinc</keyword>
<feature type="binding site" evidence="6">
    <location>
        <position position="157"/>
    </location>
    <ligand>
        <name>Zn(2+)</name>
        <dbReference type="ChEBI" id="CHEBI:29105"/>
        <note>catalytic</note>
    </ligand>
</feature>
<feature type="signal peptide" evidence="7">
    <location>
        <begin position="1"/>
        <end position="19"/>
    </location>
</feature>
<sequence length="254" mass="27973">MLRSSTIIILYFVIALGLANSINKAAQNWDPEINPDLFEGDIFGIESKNAVRDPALLWPGGIVYYTIDTGFTAEELATLADAFAQYEANSCIRFIVRNKEKDYVIVQKTGGGCYSSVGMVGGSQTLSLDSSCFRCTETGCLSGTPIHEFLHALGFYHEQSRTDRDDYVTINYENIQPGYESNFDSYSQDVIQHLGAPYDYGSVMHYGAYGFAVDPTIPTIIVPDGVSIGQRVGFSEVDLFKLNALYGCPAKKQK</sequence>
<feature type="domain" description="Peptidase M12A" evidence="8">
    <location>
        <begin position="49"/>
        <end position="249"/>
    </location>
</feature>
<dbReference type="InParanoid" id="E9H7S7"/>
<dbReference type="PANTHER" id="PTHR10127:SF780">
    <property type="entry name" value="METALLOENDOPEPTIDASE"/>
    <property type="match status" value="1"/>
</dbReference>
<evidence type="ECO:0000256" key="2">
    <source>
        <dbReference type="ARBA" id="ARBA00022723"/>
    </source>
</evidence>
<feature type="binding site" evidence="6">
    <location>
        <position position="147"/>
    </location>
    <ligand>
        <name>Zn(2+)</name>
        <dbReference type="ChEBI" id="CHEBI:29105"/>
        <note>catalytic</note>
    </ligand>
</feature>